<accession>E9ISG2</accession>
<dbReference type="HOGENOM" id="CLU_2929495_0_0_1"/>
<dbReference type="AlphaFoldDB" id="E9ISG2"/>
<proteinExistence type="predicted"/>
<reference evidence="1" key="1">
    <citation type="journal article" date="2011" name="Proc. Natl. Acad. Sci. U.S.A.">
        <title>The genome of the fire ant Solenopsis invicta.</title>
        <authorList>
            <person name="Wurm Y."/>
            <person name="Wang J."/>
            <person name="Riba-Grognuz O."/>
            <person name="Corona M."/>
            <person name="Nygaard S."/>
            <person name="Hunt B.G."/>
            <person name="Ingram K.K."/>
            <person name="Falquet L."/>
            <person name="Nipitwattanaphon M."/>
            <person name="Gotzek D."/>
            <person name="Dijkstra M.B."/>
            <person name="Oettler J."/>
            <person name="Comtesse F."/>
            <person name="Shih C.J."/>
            <person name="Wu W.J."/>
            <person name="Yang C.C."/>
            <person name="Thomas J."/>
            <person name="Beaudoing E."/>
            <person name="Pradervand S."/>
            <person name="Flegel V."/>
            <person name="Cook E.D."/>
            <person name="Fabbretti R."/>
            <person name="Stockinger H."/>
            <person name="Long L."/>
            <person name="Farmerie W.G."/>
            <person name="Oakey J."/>
            <person name="Boomsma J.J."/>
            <person name="Pamilo P."/>
            <person name="Yi S.V."/>
            <person name="Heinze J."/>
            <person name="Goodisman M.A."/>
            <person name="Farinelli L."/>
            <person name="Harshman K."/>
            <person name="Hulo N."/>
            <person name="Cerutti L."/>
            <person name="Xenarios I."/>
            <person name="Shoemaker D."/>
            <person name="Keller L."/>
        </authorList>
    </citation>
    <scope>NUCLEOTIDE SEQUENCE [LARGE SCALE GENOMIC DNA]</scope>
</reference>
<feature type="non-terminal residue" evidence="1">
    <location>
        <position position="61"/>
    </location>
</feature>
<dbReference type="EMBL" id="GL765389">
    <property type="protein sequence ID" value="EFZ16491.1"/>
    <property type="molecule type" value="Genomic_DNA"/>
</dbReference>
<name>E9ISG2_SOLIN</name>
<organism>
    <name type="scientific">Solenopsis invicta</name>
    <name type="common">Red imported fire ant</name>
    <name type="synonym">Solenopsis wagneri</name>
    <dbReference type="NCBI Taxonomy" id="13686"/>
    <lineage>
        <taxon>Eukaryota</taxon>
        <taxon>Metazoa</taxon>
        <taxon>Ecdysozoa</taxon>
        <taxon>Arthropoda</taxon>
        <taxon>Hexapoda</taxon>
        <taxon>Insecta</taxon>
        <taxon>Pterygota</taxon>
        <taxon>Neoptera</taxon>
        <taxon>Endopterygota</taxon>
        <taxon>Hymenoptera</taxon>
        <taxon>Apocrita</taxon>
        <taxon>Aculeata</taxon>
        <taxon>Formicoidea</taxon>
        <taxon>Formicidae</taxon>
        <taxon>Myrmicinae</taxon>
        <taxon>Solenopsis</taxon>
    </lineage>
</organism>
<sequence length="61" mass="6808">MEVKDVNALKIVNVYDAFETANPLRSHAGIYKLCGMYTSQSIPCLPPELCSRLDNIVLTHN</sequence>
<gene>
    <name evidence="1" type="ORF">SINV_04489</name>
</gene>
<evidence type="ECO:0000313" key="1">
    <source>
        <dbReference type="EMBL" id="EFZ16491.1"/>
    </source>
</evidence>
<protein>
    <submittedName>
        <fullName evidence="1">Uncharacterized protein</fullName>
    </submittedName>
</protein>